<name>A0ABU5RTL8_9CYAN</name>
<dbReference type="Proteomes" id="UP001304461">
    <property type="component" value="Unassembled WGS sequence"/>
</dbReference>
<dbReference type="EMBL" id="JAYGHX010000003">
    <property type="protein sequence ID" value="MEA5391132.1"/>
    <property type="molecule type" value="Genomic_DNA"/>
</dbReference>
<feature type="region of interest" description="Disordered" evidence="1">
    <location>
        <begin position="41"/>
        <end position="115"/>
    </location>
</feature>
<sequence>MTRSFSLQACVAGVGALVLLVAGEARAQQAGYGQTLGTSPLERQLYDYGPSKSGSGSGSILDSTNPLDLMNKLKRSTALDDATPPSSAIDQALREFEAQAPKSAPSGSPGQLKGI</sequence>
<proteinExistence type="predicted"/>
<evidence type="ECO:0000256" key="2">
    <source>
        <dbReference type="SAM" id="SignalP"/>
    </source>
</evidence>
<reference evidence="3 4" key="1">
    <citation type="submission" date="2023-12" db="EMBL/GenBank/DDBJ databases">
        <title>Baltic Sea Cyanobacteria.</title>
        <authorList>
            <person name="Delbaje E."/>
            <person name="Fewer D.P."/>
            <person name="Shishido T.K."/>
        </authorList>
    </citation>
    <scope>NUCLEOTIDE SEQUENCE [LARGE SCALE GENOMIC DNA]</scope>
    <source>
        <strain evidence="3 4">UHCC 0139</strain>
    </source>
</reference>
<evidence type="ECO:0000313" key="3">
    <source>
        <dbReference type="EMBL" id="MEA5391132.1"/>
    </source>
</evidence>
<evidence type="ECO:0000256" key="1">
    <source>
        <dbReference type="SAM" id="MobiDB-lite"/>
    </source>
</evidence>
<evidence type="ECO:0008006" key="5">
    <source>
        <dbReference type="Google" id="ProtNLM"/>
    </source>
</evidence>
<comment type="caution">
    <text evidence="3">The sequence shown here is derived from an EMBL/GenBank/DDBJ whole genome shotgun (WGS) entry which is preliminary data.</text>
</comment>
<protein>
    <recommendedName>
        <fullName evidence="5">DUF4148 domain-containing protein</fullName>
    </recommendedName>
</protein>
<keyword evidence="4" id="KW-1185">Reference proteome</keyword>
<keyword evidence="2" id="KW-0732">Signal</keyword>
<gene>
    <name evidence="3" type="ORF">VB738_07630</name>
</gene>
<feature type="signal peptide" evidence="2">
    <location>
        <begin position="1"/>
        <end position="27"/>
    </location>
</feature>
<evidence type="ECO:0000313" key="4">
    <source>
        <dbReference type="Proteomes" id="UP001304461"/>
    </source>
</evidence>
<dbReference type="RefSeq" id="WP_323305167.1">
    <property type="nucleotide sequence ID" value="NZ_JAYGHX010000003.1"/>
</dbReference>
<feature type="chain" id="PRO_5045883539" description="DUF4148 domain-containing protein" evidence="2">
    <location>
        <begin position="28"/>
        <end position="115"/>
    </location>
</feature>
<accession>A0ABU5RTL8</accession>
<organism evidence="3 4">
    <name type="scientific">Cyanobium gracile UHCC 0139</name>
    <dbReference type="NCBI Taxonomy" id="3110308"/>
    <lineage>
        <taxon>Bacteria</taxon>
        <taxon>Bacillati</taxon>
        <taxon>Cyanobacteriota</taxon>
        <taxon>Cyanophyceae</taxon>
        <taxon>Synechococcales</taxon>
        <taxon>Prochlorococcaceae</taxon>
        <taxon>Cyanobium</taxon>
    </lineage>
</organism>